<keyword evidence="3" id="KW-1185">Reference proteome</keyword>
<evidence type="ECO:0000256" key="1">
    <source>
        <dbReference type="SAM" id="Phobius"/>
    </source>
</evidence>
<evidence type="ECO:0000313" key="3">
    <source>
        <dbReference type="Proteomes" id="UP000215059"/>
    </source>
</evidence>
<dbReference type="EMBL" id="NOII01000011">
    <property type="protein sequence ID" value="OYD56753.1"/>
    <property type="molecule type" value="Genomic_DNA"/>
</dbReference>
<name>A0A235F6Q9_9BACL</name>
<proteinExistence type="predicted"/>
<comment type="caution">
    <text evidence="2">The sequence shown here is derived from an EMBL/GenBank/DDBJ whole genome shotgun (WGS) entry which is preliminary data.</text>
</comment>
<dbReference type="Proteomes" id="UP000215059">
    <property type="component" value="Unassembled WGS sequence"/>
</dbReference>
<dbReference type="RefSeq" id="WP_094253768.1">
    <property type="nucleotide sequence ID" value="NZ_JBHLXL010000002.1"/>
</dbReference>
<gene>
    <name evidence="2" type="ORF">CGZ90_17240</name>
</gene>
<evidence type="ECO:0000313" key="2">
    <source>
        <dbReference type="EMBL" id="OYD56753.1"/>
    </source>
</evidence>
<protein>
    <submittedName>
        <fullName evidence="2">Anti-sigma factor</fullName>
    </submittedName>
</protein>
<reference evidence="2 3" key="1">
    <citation type="submission" date="2017-07" db="EMBL/GenBank/DDBJ databases">
        <title>Fictibacillus sp. nov. GDSW-R2A3 Genome sequencing and assembly.</title>
        <authorList>
            <person name="Mayilraj S."/>
        </authorList>
    </citation>
    <scope>NUCLEOTIDE SEQUENCE [LARGE SCALE GENOMIC DNA]</scope>
    <source>
        <strain evidence="2 3">GDSW-R2A3</strain>
    </source>
</reference>
<dbReference type="AlphaFoldDB" id="A0A235F6Q9"/>
<accession>A0A235F6Q9</accession>
<feature type="transmembrane region" description="Helical" evidence="1">
    <location>
        <begin position="61"/>
        <end position="81"/>
    </location>
</feature>
<keyword evidence="1" id="KW-1133">Transmembrane helix</keyword>
<keyword evidence="1" id="KW-0812">Transmembrane</keyword>
<organism evidence="2 3">
    <name type="scientific">Fictibacillus aquaticus</name>
    <dbReference type="NCBI Taxonomy" id="2021314"/>
    <lineage>
        <taxon>Bacteria</taxon>
        <taxon>Bacillati</taxon>
        <taxon>Bacillota</taxon>
        <taxon>Bacilli</taxon>
        <taxon>Bacillales</taxon>
        <taxon>Fictibacillaceae</taxon>
        <taxon>Fictibacillus</taxon>
    </lineage>
</organism>
<keyword evidence="1" id="KW-0472">Membrane</keyword>
<dbReference type="OrthoDB" id="2768418at2"/>
<sequence length="477" mass="54215">MNYSKSSEIMDEVAEKIALEDFDKVADHHTFSDTYKHKKKMFLKEIQSKGGQPQVKRKKNCLLIAAACLLIGIPTTAFGAAKVYDMFVQKENYEVNVSVTNDAAKNKNSWYKLKLNHMPENMAAIDETAMKYSFKDNFANGGFSFILWRLGKDSDFQTLYSNSYEELEMNGRKAVIVNKDNGNDNLSFNRQVFLLFEKEGFMLESYIGTDVSEEQMIDVLENISLETASKETASQTIDYDEAQSIPKDKPIETKVIPLKNDSPQLFSVGQSVPVTINLGESLSKLEYVVEKVKVFDSLQDFKQENFNPLGLKILHESKAINETKTLLPYKRDVFKAGDGKDSIDELIETKFVNVKFVHLTTTIKNTGKKATEEIYMHPSLKVLRQSENNAWIYAGKKGIAEESIMTGEVDYLEPHGNGKSFYNIGSIAPGQTIKVSLGYFVDEDKLNSIFLDAFHYCGFGNIEDMNKKDRWWIDIRQ</sequence>